<dbReference type="InterPro" id="IPR016169">
    <property type="entry name" value="FAD-bd_PCMH_sub2"/>
</dbReference>
<dbReference type="Gene3D" id="3.30.300.330">
    <property type="match status" value="1"/>
</dbReference>
<keyword evidence="13" id="KW-1185">Reference proteome</keyword>
<dbReference type="InParanoid" id="G0QQX8"/>
<dbReference type="InterPro" id="IPR016166">
    <property type="entry name" value="FAD-bd_PCMH"/>
</dbReference>
<dbReference type="Gene3D" id="1.10.45.10">
    <property type="entry name" value="Vanillyl-alcohol Oxidase, Chain A, domain 4"/>
    <property type="match status" value="1"/>
</dbReference>
<evidence type="ECO:0000313" key="13">
    <source>
        <dbReference type="Proteomes" id="UP000008983"/>
    </source>
</evidence>
<evidence type="ECO:0000256" key="6">
    <source>
        <dbReference type="PIRSR" id="PIRSR625650-1"/>
    </source>
</evidence>
<dbReference type="UniPathway" id="UPA00781"/>
<feature type="binding site" evidence="8">
    <location>
        <begin position="138"/>
        <end position="144"/>
    </location>
    <ligand>
        <name>FAD</name>
        <dbReference type="ChEBI" id="CHEBI:57692"/>
    </ligand>
</feature>
<dbReference type="Gene3D" id="3.30.70.3450">
    <property type="match status" value="1"/>
</dbReference>
<evidence type="ECO:0000256" key="4">
    <source>
        <dbReference type="ARBA" id="ARBA00022630"/>
    </source>
</evidence>
<feature type="active site" description="Proton donor/acceptor" evidence="6">
    <location>
        <position position="413"/>
    </location>
</feature>
<dbReference type="RefSeq" id="XP_004035860.1">
    <property type="nucleotide sequence ID" value="XM_004035812.1"/>
</dbReference>
<evidence type="ECO:0000256" key="3">
    <source>
        <dbReference type="ARBA" id="ARBA00012385"/>
    </source>
</evidence>
<keyword evidence="10" id="KW-0444">Lipid biosynthesis</keyword>
<feature type="binding site" evidence="7">
    <location>
        <position position="350"/>
    </location>
    <ligand>
        <name>substrate</name>
    </ligand>
</feature>
<dbReference type="Pfam" id="PF01565">
    <property type="entry name" value="FAD_binding_4"/>
    <property type="match status" value="1"/>
</dbReference>
<dbReference type="InterPro" id="IPR036318">
    <property type="entry name" value="FAD-bd_PCMH-like_sf"/>
</dbReference>
<feature type="site" description="Important for enzyme activity" evidence="9">
    <location>
        <position position="254"/>
    </location>
</feature>
<dbReference type="AlphaFoldDB" id="G0QQX8"/>
<dbReference type="EC" id="2.5.1.26" evidence="3 10"/>
<evidence type="ECO:0000256" key="10">
    <source>
        <dbReference type="RuleBase" id="RU363113"/>
    </source>
</evidence>
<gene>
    <name evidence="12" type="ORF">IMG5_085430</name>
</gene>
<reference evidence="12 13" key="1">
    <citation type="submission" date="2011-07" db="EMBL/GenBank/DDBJ databases">
        <authorList>
            <person name="Coyne R."/>
            <person name="Brami D."/>
            <person name="Johnson J."/>
            <person name="Hostetler J."/>
            <person name="Hannick L."/>
            <person name="Clark T."/>
            <person name="Cassidy-Hanley D."/>
            <person name="Inman J."/>
        </authorList>
    </citation>
    <scope>NUCLEOTIDE SEQUENCE [LARGE SCALE GENOMIC DNA]</scope>
    <source>
        <strain evidence="12 13">G5</strain>
    </source>
</reference>
<comment type="subunit">
    <text evidence="10">Homodimer.</text>
</comment>
<dbReference type="InterPro" id="IPR006094">
    <property type="entry name" value="Oxid_FAD_bind_N"/>
</dbReference>
<dbReference type="EMBL" id="GL983693">
    <property type="protein sequence ID" value="EGR32374.1"/>
    <property type="molecule type" value="Genomic_DNA"/>
</dbReference>
<name>G0QQX8_ICHMU</name>
<dbReference type="InterPro" id="IPR025650">
    <property type="entry name" value="Alkyl-DHAP_Synthase"/>
</dbReference>
<feature type="binding site" evidence="8">
    <location>
        <begin position="203"/>
        <end position="209"/>
    </location>
    <ligand>
        <name>FAD</name>
        <dbReference type="ChEBI" id="CHEBI:57692"/>
    </ligand>
</feature>
<sequence length="493" mass="56020">MDGIRNVNEVQFDENLRIHHSHGHSLQDIFALRHGSFQRIVDVIVYISSHQEAELLIEKANQYDVVLMPYGGGTNVTQALLPLKDEKRMIASVDMTRMNHVKWVDRKNMMACVEAGILGQDLERELKKYDVCCGHEPDSHEFSTLGGWISTRASGMKKNKYGNIDDIVLNIKIATSVGTFEKKQNAPRVSSGPDLNQFILGSEGTLGIITEAIIKVKNLPEMVVYDSIIFHNFESGTQFMYECAQEKQWPASCRLVDNQQFKFGMALKTEVKSKTQEIIDKAKKYFVTEILKFNPDKMCLCTIVYEGNQNEVQTQQKVVKQLYKKYKGFRAGAENGQRGYFLTYVIAYLRDFAFEYGFVAESFETSVQWKNVNSLCANVGNRIVQECKKQGIKREPFVSMRVTQLYDTGAAIYIYFGFIYLGLENPVQAYAAVEDAAREEIMKNGGCISHHHGVGKLRKQFMKNSIGELGINMIKSVKQQMDPKNIFANGNLY</sequence>
<keyword evidence="4 10" id="KW-0285">Flavoprotein</keyword>
<dbReference type="InterPro" id="IPR016164">
    <property type="entry name" value="FAD-linked_Oxase-like_C"/>
</dbReference>
<feature type="binding site" evidence="8">
    <location>
        <begin position="151"/>
        <end position="154"/>
    </location>
    <ligand>
        <name>FAD</name>
        <dbReference type="ChEBI" id="CHEBI:57692"/>
    </ligand>
</feature>
<proteinExistence type="inferred from homology"/>
<dbReference type="PANTHER" id="PTHR46568:SF1">
    <property type="entry name" value="ALKYLDIHYDROXYACETONEPHOSPHATE SYNTHASE, PEROXISOMAL"/>
    <property type="match status" value="1"/>
</dbReference>
<dbReference type="SUPFAM" id="SSF56176">
    <property type="entry name" value="FAD-binding/transporter-associated domain-like"/>
    <property type="match status" value="1"/>
</dbReference>
<keyword evidence="10" id="KW-0443">Lipid metabolism</keyword>
<dbReference type="STRING" id="857967.G0QQX8"/>
<dbReference type="PANTHER" id="PTHR46568">
    <property type="entry name" value="ALKYLDIHYDROXYACETONEPHOSPHATE SYNTHASE, PEROXISOMAL"/>
    <property type="match status" value="1"/>
</dbReference>
<comment type="function">
    <text evidence="10">Catalyzes the exchange of an acyl for a long-chain alkyl group and the formation of the ether bond in the biosynthesis of ether phospholipids.</text>
</comment>
<comment type="subcellular location">
    <subcellularLocation>
        <location evidence="10">Peroxisome</location>
    </subcellularLocation>
</comment>
<dbReference type="Gene3D" id="3.30.465.10">
    <property type="match status" value="1"/>
</dbReference>
<dbReference type="Proteomes" id="UP000008983">
    <property type="component" value="Unassembled WGS sequence"/>
</dbReference>
<dbReference type="OMA" id="VDVLDWC"/>
<dbReference type="InterPro" id="IPR016171">
    <property type="entry name" value="Vanillyl_alc_oxidase_C-sub2"/>
</dbReference>
<evidence type="ECO:0000256" key="5">
    <source>
        <dbReference type="ARBA" id="ARBA00022827"/>
    </source>
</evidence>
<evidence type="ECO:0000256" key="9">
    <source>
        <dbReference type="PIRSR" id="PIRSR625650-4"/>
    </source>
</evidence>
<comment type="cofactor">
    <cofactor evidence="8 10">
        <name>FAD</name>
        <dbReference type="ChEBI" id="CHEBI:57692"/>
    </cofactor>
</comment>
<comment type="catalytic activity">
    <reaction evidence="10">
        <text>a long chain fatty alcohol + a 1-acylglycerone 3-phosphate = a 1-O-alkylglycerone 3-phosphate + a long-chain fatty acid + H(+)</text>
        <dbReference type="Rhea" id="RHEA:36171"/>
        <dbReference type="ChEBI" id="CHEBI:15378"/>
        <dbReference type="ChEBI" id="CHEBI:17135"/>
        <dbReference type="ChEBI" id="CHEBI:57534"/>
        <dbReference type="ChEBI" id="CHEBI:57560"/>
        <dbReference type="ChEBI" id="CHEBI:73315"/>
        <dbReference type="EC" id="2.5.1.26"/>
    </reaction>
</comment>
<evidence type="ECO:0000313" key="12">
    <source>
        <dbReference type="EMBL" id="EGR32374.1"/>
    </source>
</evidence>
<feature type="domain" description="FAD-binding PCMH-type" evidence="11">
    <location>
        <begin position="37"/>
        <end position="219"/>
    </location>
</feature>
<dbReference type="InterPro" id="IPR004113">
    <property type="entry name" value="FAD-bd_oxidored_4_C"/>
</dbReference>
<evidence type="ECO:0000256" key="1">
    <source>
        <dbReference type="ARBA" id="ARBA00004670"/>
    </source>
</evidence>
<comment type="pathway">
    <text evidence="1 10">Glycerolipid metabolism; ether lipid biosynthesis.</text>
</comment>
<protein>
    <recommendedName>
        <fullName evidence="3 10">Alkylglycerone-phosphate synthase</fullName>
        <shortName evidence="10">Alkyl-DHAP synthase</shortName>
        <ecNumber evidence="3 10">2.5.1.26</ecNumber>
    </recommendedName>
</protein>
<dbReference type="GO" id="GO:0071949">
    <property type="term" value="F:FAD binding"/>
    <property type="evidence" value="ECO:0007669"/>
    <property type="project" value="InterPro"/>
</dbReference>
<evidence type="ECO:0000259" key="11">
    <source>
        <dbReference type="PROSITE" id="PS51387"/>
    </source>
</evidence>
<comment type="similarity">
    <text evidence="2 10">Belongs to the FAD-binding oxidoreductase/transferase type 4 family.</text>
</comment>
<dbReference type="SUPFAM" id="SSF55103">
    <property type="entry name" value="FAD-linked oxidases, C-terminal domain"/>
    <property type="match status" value="1"/>
</dbReference>
<dbReference type="PROSITE" id="PS51387">
    <property type="entry name" value="FAD_PCMH"/>
    <property type="match status" value="1"/>
</dbReference>
<dbReference type="eggNOG" id="KOG1233">
    <property type="taxonomic scope" value="Eukaryota"/>
</dbReference>
<dbReference type="GO" id="GO:0005777">
    <property type="term" value="C:peroxisome"/>
    <property type="evidence" value="ECO:0007669"/>
    <property type="project" value="UniProtKB-SubCell"/>
</dbReference>
<dbReference type="GO" id="GO:0008609">
    <property type="term" value="F:alkylglycerone-phosphate synthase activity"/>
    <property type="evidence" value="ECO:0007669"/>
    <property type="project" value="UniProtKB-EC"/>
</dbReference>
<dbReference type="Pfam" id="PF02913">
    <property type="entry name" value="FAD-oxidase_C"/>
    <property type="match status" value="1"/>
</dbReference>
<evidence type="ECO:0000256" key="7">
    <source>
        <dbReference type="PIRSR" id="PIRSR625650-2"/>
    </source>
</evidence>
<keyword evidence="5 8" id="KW-0274">FAD</keyword>
<organism evidence="12 13">
    <name type="scientific">Ichthyophthirius multifiliis</name>
    <name type="common">White spot disease agent</name>
    <name type="synonym">Ich</name>
    <dbReference type="NCBI Taxonomy" id="5932"/>
    <lineage>
        <taxon>Eukaryota</taxon>
        <taxon>Sar</taxon>
        <taxon>Alveolata</taxon>
        <taxon>Ciliophora</taxon>
        <taxon>Intramacronucleata</taxon>
        <taxon>Oligohymenophorea</taxon>
        <taxon>Hymenostomatida</taxon>
        <taxon>Ophryoglenina</taxon>
        <taxon>Ichthyophthirius</taxon>
    </lineage>
</organism>
<dbReference type="GeneID" id="14908536"/>
<evidence type="ECO:0000256" key="2">
    <source>
        <dbReference type="ARBA" id="ARBA00008000"/>
    </source>
</evidence>
<keyword evidence="10" id="KW-0576">Peroxisome</keyword>
<keyword evidence="10" id="KW-0808">Transferase</keyword>
<dbReference type="OrthoDB" id="5332616at2759"/>
<accession>G0QQX8</accession>
<dbReference type="GO" id="GO:0008611">
    <property type="term" value="P:ether lipid biosynthetic process"/>
    <property type="evidence" value="ECO:0007669"/>
    <property type="project" value="UniProtKB-UniPathway"/>
</dbReference>
<evidence type="ECO:0000256" key="8">
    <source>
        <dbReference type="PIRSR" id="PIRSR625650-3"/>
    </source>
</evidence>
<dbReference type="Gene3D" id="3.30.43.10">
    <property type="entry name" value="Uridine Diphospho-n-acetylenolpyruvylglucosamine Reductase, domain 2"/>
    <property type="match status" value="1"/>
</dbReference>
<dbReference type="InterPro" id="IPR016167">
    <property type="entry name" value="FAD-bd_PCMH_sub1"/>
</dbReference>